<gene>
    <name evidence="1" type="ORF">VJJ49_01425</name>
</gene>
<reference evidence="1 2" key="1">
    <citation type="submission" date="2023-12" db="EMBL/GenBank/DDBJ databases">
        <title>Genomic sequences of Capnocytophaga and Parvimonas strains.</title>
        <authorList>
            <person name="Watt R.M."/>
            <person name="Wang M."/>
            <person name="Yang T."/>
            <person name="Tong W.M."/>
        </authorList>
    </citation>
    <scope>NUCLEOTIDE SEQUENCE [LARGE SCALE GENOMIC DNA]</scope>
    <source>
        <strain evidence="1 2">CCUG 13156</strain>
    </source>
</reference>
<evidence type="ECO:0000313" key="1">
    <source>
        <dbReference type="EMBL" id="MEB3039353.1"/>
    </source>
</evidence>
<accession>A0ABU5Y9G5</accession>
<comment type="caution">
    <text evidence="1">The sequence shown here is derived from an EMBL/GenBank/DDBJ whole genome shotgun (WGS) entry which is preliminary data.</text>
</comment>
<sequence>MDLRTLYFVGQRVFLAQLGVIEEVDIKEIYLTVSERGTEYHFETRYLVRDKFFSAFNVDEKELFPSKEDLLNALAGGEFCVVPLKTK</sequence>
<organism evidence="1 2">
    <name type="scientific">Capnocytophaga gingivalis</name>
    <dbReference type="NCBI Taxonomy" id="1017"/>
    <lineage>
        <taxon>Bacteria</taxon>
        <taxon>Pseudomonadati</taxon>
        <taxon>Bacteroidota</taxon>
        <taxon>Flavobacteriia</taxon>
        <taxon>Flavobacteriales</taxon>
        <taxon>Flavobacteriaceae</taxon>
        <taxon>Capnocytophaga</taxon>
    </lineage>
</organism>
<dbReference type="RefSeq" id="WP_323978691.1">
    <property type="nucleotide sequence ID" value="NZ_JAYKBV010000002.1"/>
</dbReference>
<keyword evidence="2" id="KW-1185">Reference proteome</keyword>
<name>A0ABU5Y9G5_9FLAO</name>
<dbReference type="EMBL" id="JAYKBV010000002">
    <property type="protein sequence ID" value="MEB3039353.1"/>
    <property type="molecule type" value="Genomic_DNA"/>
</dbReference>
<proteinExistence type="predicted"/>
<protein>
    <submittedName>
        <fullName evidence="1">Uncharacterized protein</fullName>
    </submittedName>
</protein>
<dbReference type="Proteomes" id="UP001324270">
    <property type="component" value="Unassembled WGS sequence"/>
</dbReference>
<evidence type="ECO:0000313" key="2">
    <source>
        <dbReference type="Proteomes" id="UP001324270"/>
    </source>
</evidence>